<keyword evidence="2" id="KW-0732">Signal</keyword>
<protein>
    <submittedName>
        <fullName evidence="4">Serpin family protein</fullName>
    </submittedName>
</protein>
<dbReference type="Pfam" id="PF00079">
    <property type="entry name" value="Serpin"/>
    <property type="match status" value="1"/>
</dbReference>
<organism evidence="4 5">
    <name type="scientific">Trebonia kvetii</name>
    <dbReference type="NCBI Taxonomy" id="2480626"/>
    <lineage>
        <taxon>Bacteria</taxon>
        <taxon>Bacillati</taxon>
        <taxon>Actinomycetota</taxon>
        <taxon>Actinomycetes</taxon>
        <taxon>Streptosporangiales</taxon>
        <taxon>Treboniaceae</taxon>
        <taxon>Trebonia</taxon>
    </lineage>
</organism>
<feature type="domain" description="Serpin" evidence="3">
    <location>
        <begin position="78"/>
        <end position="450"/>
    </location>
</feature>
<evidence type="ECO:0000256" key="2">
    <source>
        <dbReference type="SAM" id="SignalP"/>
    </source>
</evidence>
<comment type="similarity">
    <text evidence="1">Belongs to the serpin family.</text>
</comment>
<gene>
    <name evidence="4" type="ORF">EAS64_40645</name>
</gene>
<feature type="chain" id="PRO_5039591371" evidence="2">
    <location>
        <begin position="30"/>
        <end position="453"/>
    </location>
</feature>
<evidence type="ECO:0000256" key="1">
    <source>
        <dbReference type="RuleBase" id="RU000411"/>
    </source>
</evidence>
<dbReference type="OrthoDB" id="9764871at2"/>
<dbReference type="Proteomes" id="UP000460272">
    <property type="component" value="Unassembled WGS sequence"/>
</dbReference>
<dbReference type="InterPro" id="IPR042185">
    <property type="entry name" value="Serpin_sf_2"/>
</dbReference>
<reference evidence="4 5" key="1">
    <citation type="submission" date="2018-11" db="EMBL/GenBank/DDBJ databases">
        <title>Trebonia kvetii gen.nov., sp.nov., a novel acidophilic actinobacterium, and proposal of the new actinobacterial family Treboniaceae fam. nov.</title>
        <authorList>
            <person name="Rapoport D."/>
            <person name="Sagova-Mareckova M."/>
            <person name="Sedlacek I."/>
            <person name="Provaznik J."/>
            <person name="Kralova S."/>
            <person name="Pavlinic D."/>
            <person name="Benes V."/>
            <person name="Kopecky J."/>
        </authorList>
    </citation>
    <scope>NUCLEOTIDE SEQUENCE [LARGE SCALE GENOMIC DNA]</scope>
    <source>
        <strain evidence="4 5">15Tr583</strain>
    </source>
</reference>
<evidence type="ECO:0000259" key="3">
    <source>
        <dbReference type="SMART" id="SM00093"/>
    </source>
</evidence>
<dbReference type="EMBL" id="RPFW01000011">
    <property type="protein sequence ID" value="TVY99944.1"/>
    <property type="molecule type" value="Genomic_DNA"/>
</dbReference>
<dbReference type="Gene3D" id="2.10.310.10">
    <property type="entry name" value="Serpins superfamily"/>
    <property type="match status" value="1"/>
</dbReference>
<dbReference type="GO" id="GO:0004867">
    <property type="term" value="F:serine-type endopeptidase inhibitor activity"/>
    <property type="evidence" value="ECO:0007669"/>
    <property type="project" value="InterPro"/>
</dbReference>
<dbReference type="SUPFAM" id="SSF56574">
    <property type="entry name" value="Serpins"/>
    <property type="match status" value="1"/>
</dbReference>
<dbReference type="GO" id="GO:0005615">
    <property type="term" value="C:extracellular space"/>
    <property type="evidence" value="ECO:0007669"/>
    <property type="project" value="InterPro"/>
</dbReference>
<keyword evidence="5" id="KW-1185">Reference proteome</keyword>
<dbReference type="InterPro" id="IPR023796">
    <property type="entry name" value="Serpin_dom"/>
</dbReference>
<dbReference type="Gene3D" id="3.30.497.10">
    <property type="entry name" value="Antithrombin, subunit I, domain 2"/>
    <property type="match status" value="1"/>
</dbReference>
<evidence type="ECO:0000313" key="5">
    <source>
        <dbReference type="Proteomes" id="UP000460272"/>
    </source>
</evidence>
<dbReference type="PANTHER" id="PTHR11461:SF211">
    <property type="entry name" value="GH10112P-RELATED"/>
    <property type="match status" value="1"/>
</dbReference>
<accession>A0A6P2BP52</accession>
<comment type="caution">
    <text evidence="4">The sequence shown here is derived from an EMBL/GenBank/DDBJ whole genome shotgun (WGS) entry which is preliminary data.</text>
</comment>
<proteinExistence type="inferred from homology"/>
<dbReference type="SMART" id="SM00093">
    <property type="entry name" value="SERPIN"/>
    <property type="match status" value="1"/>
</dbReference>
<evidence type="ECO:0000313" key="4">
    <source>
        <dbReference type="EMBL" id="TVY99944.1"/>
    </source>
</evidence>
<dbReference type="InterPro" id="IPR000215">
    <property type="entry name" value="Serpin_fam"/>
</dbReference>
<dbReference type="InterPro" id="IPR042178">
    <property type="entry name" value="Serpin_sf_1"/>
</dbReference>
<name>A0A6P2BP52_9ACTN</name>
<dbReference type="InterPro" id="IPR036186">
    <property type="entry name" value="Serpin_sf"/>
</dbReference>
<dbReference type="Gene3D" id="2.30.39.10">
    <property type="entry name" value="Alpha-1-antitrypsin, domain 1"/>
    <property type="match status" value="1"/>
</dbReference>
<sequence>MGTRMEPARVRRRPMSMRLGMRFSPLLLAAGLTAAVAGCASATAPRPAPSPVEARGVAAIEPAADPRPFGAADTAFGLDVLRAWCAQYPGKNLVFSPSTLASALGMAYAGAHGATAAAMASVLHLPAAGGTNLAAGLQARADALGALGGPGVTLAPSDEVWADPSLPPLTSYLNAVATGYRAGLAKAPFLSDQAKAADEVNAAIAAATRGHIPHLVSPGMLSDVGWVLTSALYMNAKWATPFDPAKTTKDDFTLANGKTVLPFYLEGKGFAYARAAGWTAVDLPYKGGKLTMTALLPPAGSASGSCALPSQAALTSLTAVLRGRGLGASSIQGAASSAEVDLPKVSLSTGGDPGDMKPVLQRLGMGVAFTAQADFTGLSKLAGNLAFVQQAATLQVAEKGTVAAAAAAVGVTPTSAEVNPVTVRFDRPYLMLVTATSTGEPLFLAEVADPTAS</sequence>
<dbReference type="PANTHER" id="PTHR11461">
    <property type="entry name" value="SERINE PROTEASE INHIBITOR, SERPIN"/>
    <property type="match status" value="1"/>
</dbReference>
<feature type="signal peptide" evidence="2">
    <location>
        <begin position="1"/>
        <end position="29"/>
    </location>
</feature>
<dbReference type="AlphaFoldDB" id="A0A6P2BP52"/>